<organism evidence="5 6">
    <name type="scientific">Diaporthe australafricana</name>
    <dbReference type="NCBI Taxonomy" id="127596"/>
    <lineage>
        <taxon>Eukaryota</taxon>
        <taxon>Fungi</taxon>
        <taxon>Dikarya</taxon>
        <taxon>Ascomycota</taxon>
        <taxon>Pezizomycotina</taxon>
        <taxon>Sordariomycetes</taxon>
        <taxon>Sordariomycetidae</taxon>
        <taxon>Diaporthales</taxon>
        <taxon>Diaporthaceae</taxon>
        <taxon>Diaporthe</taxon>
    </lineage>
</organism>
<dbReference type="InterPro" id="IPR029062">
    <property type="entry name" value="Class_I_gatase-like"/>
</dbReference>
<evidence type="ECO:0000259" key="3">
    <source>
        <dbReference type="Pfam" id="PF02016"/>
    </source>
</evidence>
<evidence type="ECO:0000313" key="6">
    <source>
        <dbReference type="Proteomes" id="UP001583177"/>
    </source>
</evidence>
<dbReference type="CDD" id="cd07062">
    <property type="entry name" value="Peptidase_S66_mccF_like"/>
    <property type="match status" value="1"/>
</dbReference>
<dbReference type="PIRSF" id="PIRSF028757">
    <property type="entry name" value="LD-carboxypeptidase"/>
    <property type="match status" value="1"/>
</dbReference>
<dbReference type="EMBL" id="JAWRVE010000144">
    <property type="protein sequence ID" value="KAL1853954.1"/>
    <property type="molecule type" value="Genomic_DNA"/>
</dbReference>
<dbReference type="Gene3D" id="3.50.30.60">
    <property type="entry name" value="LD-carboxypeptidase A C-terminal domain-like"/>
    <property type="match status" value="1"/>
</dbReference>
<dbReference type="InterPro" id="IPR040449">
    <property type="entry name" value="Peptidase_S66_N"/>
</dbReference>
<evidence type="ECO:0000259" key="4">
    <source>
        <dbReference type="Pfam" id="PF17676"/>
    </source>
</evidence>
<reference evidence="5 6" key="1">
    <citation type="journal article" date="2024" name="IMA Fungus">
        <title>IMA Genome - F19 : A genome assembly and annotation guide to empower mycologists, including annotated draft genome sequences of Ceratocystis pirilliformis, Diaporthe australafricana, Fusarium ophioides, Paecilomyces lecythidis, and Sporothrix stenoceras.</title>
        <authorList>
            <person name="Aylward J."/>
            <person name="Wilson A.M."/>
            <person name="Visagie C.M."/>
            <person name="Spraker J."/>
            <person name="Barnes I."/>
            <person name="Buitendag C."/>
            <person name="Ceriani C."/>
            <person name="Del Mar Angel L."/>
            <person name="du Plessis D."/>
            <person name="Fuchs T."/>
            <person name="Gasser K."/>
            <person name="Kramer D."/>
            <person name="Li W."/>
            <person name="Munsamy K."/>
            <person name="Piso A."/>
            <person name="Price J.L."/>
            <person name="Sonnekus B."/>
            <person name="Thomas C."/>
            <person name="van der Nest A."/>
            <person name="van Dijk A."/>
            <person name="van Heerden A."/>
            <person name="van Vuuren N."/>
            <person name="Yilmaz N."/>
            <person name="Duong T.A."/>
            <person name="van der Merwe N.A."/>
            <person name="Wingfield M.J."/>
            <person name="Wingfield B.D."/>
        </authorList>
    </citation>
    <scope>NUCLEOTIDE SEQUENCE [LARGE SCALE GENOMIC DNA]</scope>
    <source>
        <strain evidence="5 6">CMW 18300</strain>
    </source>
</reference>
<comment type="similarity">
    <text evidence="1">Belongs to the peptidase S66 family.</text>
</comment>
<evidence type="ECO:0000313" key="5">
    <source>
        <dbReference type="EMBL" id="KAL1853954.1"/>
    </source>
</evidence>
<dbReference type="InterPro" id="IPR003507">
    <property type="entry name" value="S66_fam"/>
</dbReference>
<gene>
    <name evidence="5" type="ORF">Daus18300_011621</name>
</gene>
<accession>A0ABR3W5Q2</accession>
<dbReference type="PANTHER" id="PTHR30237:SF4">
    <property type="entry name" value="LD-CARBOXYPEPTIDASE C-TERMINAL DOMAIN-CONTAINING PROTEIN"/>
    <property type="match status" value="1"/>
</dbReference>
<keyword evidence="2" id="KW-0378">Hydrolase</keyword>
<dbReference type="Gene3D" id="3.40.50.10740">
    <property type="entry name" value="Class I glutamine amidotransferase-like"/>
    <property type="match status" value="1"/>
</dbReference>
<dbReference type="PANTHER" id="PTHR30237">
    <property type="entry name" value="MURAMOYLTETRAPEPTIDE CARBOXYPEPTIDASE"/>
    <property type="match status" value="1"/>
</dbReference>
<evidence type="ECO:0000256" key="2">
    <source>
        <dbReference type="ARBA" id="ARBA00022801"/>
    </source>
</evidence>
<dbReference type="Proteomes" id="UP001583177">
    <property type="component" value="Unassembled WGS sequence"/>
</dbReference>
<proteinExistence type="inferred from homology"/>
<dbReference type="InterPro" id="IPR027461">
    <property type="entry name" value="Carboxypeptidase_A_C_sf"/>
</dbReference>
<evidence type="ECO:0008006" key="7">
    <source>
        <dbReference type="Google" id="ProtNLM"/>
    </source>
</evidence>
<dbReference type="SUPFAM" id="SSF141986">
    <property type="entry name" value="LD-carboxypeptidase A C-terminal domain-like"/>
    <property type="match status" value="1"/>
</dbReference>
<dbReference type="Pfam" id="PF17676">
    <property type="entry name" value="Peptidase_S66C"/>
    <property type="match status" value="1"/>
</dbReference>
<comment type="caution">
    <text evidence="5">The sequence shown here is derived from an EMBL/GenBank/DDBJ whole genome shotgun (WGS) entry which is preliminary data.</text>
</comment>
<protein>
    <recommendedName>
        <fullName evidence="7">Peptidase u61 ld-carboxypeptidase a</fullName>
    </recommendedName>
</protein>
<dbReference type="Pfam" id="PF02016">
    <property type="entry name" value="Peptidase_S66"/>
    <property type="match status" value="1"/>
</dbReference>
<sequence length="357" mass="38540">MPTPVTPPALKPGATVAFISPSARLNERLPAVLSRATAVLSDQGYNVRIIFTPDTGIQSSITNRHAEIRSAFLDPSISAVICTIGGETFTQVLPTLIADEELCTHIRKNPKVVVGSSDMTGLHWFLYGLTGLRTFYGPSAIPELGTADSIDDEGSPLSFCVKSLFAAIAKPEPLGDIPCSPVYAPKAPAFFRDRNSVEVQEVVPAPKWEWIRPGKAQGRLFGGCLTVVVRLNGIRAIAPDWRGRIVFLETSAGESRDLDLVRVGVADLIAQGVFEEAAGLVIGRPYGYDSEERLEKYAGVFKTLLCEGRLAGNKNQFPILFNVDIGHTTPMVTLPFDVLAELDSESDRFAILESGVA</sequence>
<dbReference type="InterPro" id="IPR027478">
    <property type="entry name" value="LdcA_N"/>
</dbReference>
<feature type="domain" description="LD-carboxypeptidase C-terminal" evidence="4">
    <location>
        <begin position="217"/>
        <end position="342"/>
    </location>
</feature>
<evidence type="ECO:0000256" key="1">
    <source>
        <dbReference type="ARBA" id="ARBA00010233"/>
    </source>
</evidence>
<dbReference type="SUPFAM" id="SSF52317">
    <property type="entry name" value="Class I glutamine amidotransferase-like"/>
    <property type="match status" value="1"/>
</dbReference>
<name>A0ABR3W5Q2_9PEZI</name>
<feature type="domain" description="LD-carboxypeptidase N-terminal" evidence="3">
    <location>
        <begin position="16"/>
        <end position="137"/>
    </location>
</feature>
<keyword evidence="6" id="KW-1185">Reference proteome</keyword>
<dbReference type="InterPro" id="IPR040921">
    <property type="entry name" value="Peptidase_S66C"/>
</dbReference>